<evidence type="ECO:0000313" key="1">
    <source>
        <dbReference type="EMBL" id="QHT37010.1"/>
    </source>
</evidence>
<protein>
    <submittedName>
        <fullName evidence="1">Uncharacterized protein</fullName>
    </submittedName>
</protein>
<proteinExistence type="predicted"/>
<accession>A0A6C0FAV6</accession>
<dbReference type="EMBL" id="MN738789">
    <property type="protein sequence ID" value="QHT37010.1"/>
    <property type="molecule type" value="Genomic_DNA"/>
</dbReference>
<name>A0A6C0FAV6_9ZZZZ</name>
<sequence>MDKYEKLQLFKYIWNRADAQTKEQLRFLLEREAISRGIIKNIYNRH</sequence>
<reference evidence="1" key="1">
    <citation type="journal article" date="2020" name="Nature">
        <title>Giant virus diversity and host interactions through global metagenomics.</title>
        <authorList>
            <person name="Schulz F."/>
            <person name="Roux S."/>
            <person name="Paez-Espino D."/>
            <person name="Jungbluth S."/>
            <person name="Walsh D.A."/>
            <person name="Denef V.J."/>
            <person name="McMahon K.D."/>
            <person name="Konstantinidis K.T."/>
            <person name="Eloe-Fadrosh E.A."/>
            <person name="Kyrpides N.C."/>
            <person name="Woyke T."/>
        </authorList>
    </citation>
    <scope>NUCLEOTIDE SEQUENCE</scope>
    <source>
        <strain evidence="1">GVMAG-S-ERX555967-131</strain>
    </source>
</reference>
<dbReference type="AlphaFoldDB" id="A0A6C0FAV6"/>
<organism evidence="1">
    <name type="scientific">viral metagenome</name>
    <dbReference type="NCBI Taxonomy" id="1070528"/>
    <lineage>
        <taxon>unclassified sequences</taxon>
        <taxon>metagenomes</taxon>
        <taxon>organismal metagenomes</taxon>
    </lineage>
</organism>